<reference evidence="2 3" key="2">
    <citation type="submission" date="2021-01" db="EMBL/GenBank/DDBJ databases">
        <title>Genomic Encyclopedia of Type Strains, Phase IV (KMG-IV): sequencing the most valuable type-strain genomes for metagenomic binning, comparative biology and taxonomic classification.</title>
        <authorList>
            <person name="Goeker M."/>
        </authorList>
    </citation>
    <scope>NUCLEOTIDE SEQUENCE [LARGE SCALE GENOMIC DNA]</scope>
    <source>
        <strain evidence="2 3">DSM 6130</strain>
    </source>
</reference>
<reference evidence="1" key="1">
    <citation type="journal article" date="2014" name="Int. J. Syst. Evol. Microbiol.">
        <title>Complete genome sequence of Corynebacterium casei LMG S-19264T (=DSM 44701T), isolated from a smear-ripened cheese.</title>
        <authorList>
            <consortium name="US DOE Joint Genome Institute (JGI-PGF)"/>
            <person name="Walter F."/>
            <person name="Albersmeier A."/>
            <person name="Kalinowski J."/>
            <person name="Ruckert C."/>
        </authorList>
    </citation>
    <scope>NUCLEOTIDE SEQUENCE</scope>
    <source>
        <strain evidence="1">VKM B-1606</strain>
    </source>
</reference>
<name>A0A9W6IT57_9HYPH</name>
<evidence type="ECO:0000313" key="3">
    <source>
        <dbReference type="Proteomes" id="UP000758856"/>
    </source>
</evidence>
<dbReference type="AlphaFoldDB" id="A0A9W6IT57"/>
<organism evidence="1 4">
    <name type="scientific">Methylopila capsulata</name>
    <dbReference type="NCBI Taxonomy" id="61654"/>
    <lineage>
        <taxon>Bacteria</taxon>
        <taxon>Pseudomonadati</taxon>
        <taxon>Pseudomonadota</taxon>
        <taxon>Alphaproteobacteria</taxon>
        <taxon>Hyphomicrobiales</taxon>
        <taxon>Methylopilaceae</taxon>
        <taxon>Methylopila</taxon>
    </lineage>
</organism>
<dbReference type="EMBL" id="JAFBCY010000002">
    <property type="protein sequence ID" value="MBM7851768.1"/>
    <property type="molecule type" value="Genomic_DNA"/>
</dbReference>
<dbReference type="EMBL" id="BSFF01000001">
    <property type="protein sequence ID" value="GLK54830.1"/>
    <property type="molecule type" value="Genomic_DNA"/>
</dbReference>
<dbReference type="Proteomes" id="UP000758856">
    <property type="component" value="Unassembled WGS sequence"/>
</dbReference>
<accession>A0A9W6IT57</accession>
<evidence type="ECO:0000313" key="4">
    <source>
        <dbReference type="Proteomes" id="UP001143400"/>
    </source>
</evidence>
<dbReference type="Proteomes" id="UP001143400">
    <property type="component" value="Unassembled WGS sequence"/>
</dbReference>
<evidence type="ECO:0008006" key="5">
    <source>
        <dbReference type="Google" id="ProtNLM"/>
    </source>
</evidence>
<evidence type="ECO:0000313" key="2">
    <source>
        <dbReference type="EMBL" id="MBM7851768.1"/>
    </source>
</evidence>
<protein>
    <recommendedName>
        <fullName evidence="5">Motility protein</fullName>
    </recommendedName>
</protein>
<comment type="caution">
    <text evidence="1">The sequence shown here is derived from an EMBL/GenBank/DDBJ whole genome shotgun (WGS) entry which is preliminary data.</text>
</comment>
<proteinExistence type="predicted"/>
<keyword evidence="3" id="KW-1185">Reference proteome</keyword>
<sequence length="64" mass="6364">MDIGSLAAGAVATQAQQTRDGFTVAALKIANEQQQAMADLVAQTAADSKALTEAGVGTTLDVSA</sequence>
<gene>
    <name evidence="1" type="ORF">GCM10008170_08490</name>
    <name evidence="2" type="ORF">JOD31_001993</name>
</gene>
<dbReference type="RefSeq" id="WP_204950166.1">
    <property type="nucleotide sequence ID" value="NZ_BSFF01000001.1"/>
</dbReference>
<evidence type="ECO:0000313" key="1">
    <source>
        <dbReference type="EMBL" id="GLK54830.1"/>
    </source>
</evidence>
<reference evidence="1" key="3">
    <citation type="submission" date="2023-01" db="EMBL/GenBank/DDBJ databases">
        <authorList>
            <person name="Sun Q."/>
            <person name="Evtushenko L."/>
        </authorList>
    </citation>
    <scope>NUCLEOTIDE SEQUENCE</scope>
    <source>
        <strain evidence="1">VKM B-1606</strain>
    </source>
</reference>